<protein>
    <recommendedName>
        <fullName evidence="3">DUF4292 domain-containing protein</fullName>
    </recommendedName>
</protein>
<dbReference type="RefSeq" id="WP_304120370.1">
    <property type="nucleotide sequence ID" value="NZ_DYZA01000019.1"/>
</dbReference>
<dbReference type="AlphaFoldDB" id="A0A921AUT7"/>
<gene>
    <name evidence="1" type="ORF">K8W16_00945</name>
</gene>
<sequence>MKKIPSLLLVCLILLALLGGCAPRGQLLVPESEAESRWQAFMQLSSRPAEDDMLSGSLRFGPEGDTRRVTYVLWTRSEVDLSAEKDGHGPAGLDTADFGSDMPGDARAIRLEVNAGVGANVAKALFDNGRMLVVLPRDQKAYAGVETAENLRRLLGLPLPFSMNRLNDFLAGRYLSALDVTAPERYLSGDDGNIIYLCRSEGRACELELNAEARPVRWSMSGRWTLDIAYGDDALPYKLDGRMEGEQPLRMVLLVKERRSAGTLPGLSMELEVPQDIAVYSLDQ</sequence>
<evidence type="ECO:0000313" key="1">
    <source>
        <dbReference type="EMBL" id="HJD96202.1"/>
    </source>
</evidence>
<dbReference type="PROSITE" id="PS51257">
    <property type="entry name" value="PROKAR_LIPOPROTEIN"/>
    <property type="match status" value="1"/>
</dbReference>
<evidence type="ECO:0008006" key="3">
    <source>
        <dbReference type="Google" id="ProtNLM"/>
    </source>
</evidence>
<accession>A0A921AUT7</accession>
<organism evidence="1 2">
    <name type="scientific">Mailhella massiliensis</name>
    <dbReference type="NCBI Taxonomy" id="1903261"/>
    <lineage>
        <taxon>Bacteria</taxon>
        <taxon>Pseudomonadati</taxon>
        <taxon>Thermodesulfobacteriota</taxon>
        <taxon>Desulfovibrionia</taxon>
        <taxon>Desulfovibrionales</taxon>
        <taxon>Desulfovibrionaceae</taxon>
        <taxon>Mailhella</taxon>
    </lineage>
</organism>
<dbReference type="EMBL" id="DYZA01000019">
    <property type="protein sequence ID" value="HJD96202.1"/>
    <property type="molecule type" value="Genomic_DNA"/>
</dbReference>
<dbReference type="Proteomes" id="UP000698963">
    <property type="component" value="Unassembled WGS sequence"/>
</dbReference>
<proteinExistence type="predicted"/>
<comment type="caution">
    <text evidence="1">The sequence shown here is derived from an EMBL/GenBank/DDBJ whole genome shotgun (WGS) entry which is preliminary data.</text>
</comment>
<name>A0A921AUT7_9BACT</name>
<evidence type="ECO:0000313" key="2">
    <source>
        <dbReference type="Proteomes" id="UP000698963"/>
    </source>
</evidence>
<reference evidence="1" key="1">
    <citation type="journal article" date="2021" name="PeerJ">
        <title>Extensive microbial diversity within the chicken gut microbiome revealed by metagenomics and culture.</title>
        <authorList>
            <person name="Gilroy R."/>
            <person name="Ravi A."/>
            <person name="Getino M."/>
            <person name="Pursley I."/>
            <person name="Horton D.L."/>
            <person name="Alikhan N.F."/>
            <person name="Baker D."/>
            <person name="Gharbi K."/>
            <person name="Hall N."/>
            <person name="Watson M."/>
            <person name="Adriaenssens E.M."/>
            <person name="Foster-Nyarko E."/>
            <person name="Jarju S."/>
            <person name="Secka A."/>
            <person name="Antonio M."/>
            <person name="Oren A."/>
            <person name="Chaudhuri R.R."/>
            <person name="La Ragione R."/>
            <person name="Hildebrand F."/>
            <person name="Pallen M.J."/>
        </authorList>
    </citation>
    <scope>NUCLEOTIDE SEQUENCE</scope>
    <source>
        <strain evidence="1">ChiGjej2B2-19336</strain>
    </source>
</reference>
<reference evidence="1" key="2">
    <citation type="submission" date="2021-09" db="EMBL/GenBank/DDBJ databases">
        <authorList>
            <person name="Gilroy R."/>
        </authorList>
    </citation>
    <scope>NUCLEOTIDE SEQUENCE</scope>
    <source>
        <strain evidence="1">ChiGjej2B2-19336</strain>
    </source>
</reference>